<protein>
    <submittedName>
        <fullName evidence="2">Uncharacterized protein</fullName>
    </submittedName>
</protein>
<organism evidence="2 3">
    <name type="scientific">Hypsibius exemplaris</name>
    <name type="common">Freshwater tardigrade</name>
    <dbReference type="NCBI Taxonomy" id="2072580"/>
    <lineage>
        <taxon>Eukaryota</taxon>
        <taxon>Metazoa</taxon>
        <taxon>Ecdysozoa</taxon>
        <taxon>Tardigrada</taxon>
        <taxon>Eutardigrada</taxon>
        <taxon>Parachela</taxon>
        <taxon>Hypsibioidea</taxon>
        <taxon>Hypsibiidae</taxon>
        <taxon>Hypsibius</taxon>
    </lineage>
</organism>
<keyword evidence="3" id="KW-1185">Reference proteome</keyword>
<feature type="region of interest" description="Disordered" evidence="1">
    <location>
        <begin position="64"/>
        <end position="83"/>
    </location>
</feature>
<evidence type="ECO:0000313" key="3">
    <source>
        <dbReference type="Proteomes" id="UP000192578"/>
    </source>
</evidence>
<evidence type="ECO:0000313" key="2">
    <source>
        <dbReference type="EMBL" id="OQV13484.1"/>
    </source>
</evidence>
<dbReference type="Proteomes" id="UP000192578">
    <property type="component" value="Unassembled WGS sequence"/>
</dbReference>
<sequence length="83" mass="9411">MLKCHRILSDGLPQQYAKLDEFGPLSGEYTSVFNLTGIPTTVSDRSVEMDIAFKTASQTVAERNTMTRSNRRNLRNTTSRRKT</sequence>
<accession>A0A1W0WE50</accession>
<comment type="caution">
    <text evidence="2">The sequence shown here is derived from an EMBL/GenBank/DDBJ whole genome shotgun (WGS) entry which is preliminary data.</text>
</comment>
<gene>
    <name evidence="2" type="ORF">BV898_12335</name>
</gene>
<dbReference type="EMBL" id="MTYJ01000123">
    <property type="protein sequence ID" value="OQV13484.1"/>
    <property type="molecule type" value="Genomic_DNA"/>
</dbReference>
<dbReference type="AlphaFoldDB" id="A0A1W0WE50"/>
<name>A0A1W0WE50_HYPEX</name>
<feature type="compositionally biased region" description="Basic residues" evidence="1">
    <location>
        <begin position="69"/>
        <end position="83"/>
    </location>
</feature>
<proteinExistence type="predicted"/>
<evidence type="ECO:0000256" key="1">
    <source>
        <dbReference type="SAM" id="MobiDB-lite"/>
    </source>
</evidence>
<reference evidence="3" key="1">
    <citation type="submission" date="2017-01" db="EMBL/GenBank/DDBJ databases">
        <title>Comparative genomics of anhydrobiosis in the tardigrade Hypsibius dujardini.</title>
        <authorList>
            <person name="Yoshida Y."/>
            <person name="Koutsovoulos G."/>
            <person name="Laetsch D."/>
            <person name="Stevens L."/>
            <person name="Kumar S."/>
            <person name="Horikawa D."/>
            <person name="Ishino K."/>
            <person name="Komine S."/>
            <person name="Tomita M."/>
            <person name="Blaxter M."/>
            <person name="Arakawa K."/>
        </authorList>
    </citation>
    <scope>NUCLEOTIDE SEQUENCE [LARGE SCALE GENOMIC DNA]</scope>
    <source>
        <strain evidence="3">Z151</strain>
    </source>
</reference>